<accession>A0A4U5JDP4</accession>
<dbReference type="GO" id="GO:0005829">
    <property type="term" value="C:cytosol"/>
    <property type="evidence" value="ECO:0007669"/>
    <property type="project" value="TreeGrafter"/>
</dbReference>
<dbReference type="AlphaFoldDB" id="A0A4U5JDP4"/>
<dbReference type="NCBIfam" id="TIGR03618">
    <property type="entry name" value="Rv1155_F420"/>
    <property type="match status" value="1"/>
</dbReference>
<dbReference type="GO" id="GO:0070967">
    <property type="term" value="F:coenzyme F420 binding"/>
    <property type="evidence" value="ECO:0007669"/>
    <property type="project" value="TreeGrafter"/>
</dbReference>
<feature type="domain" description="Pyridoxamine 5'-phosphate oxidase N-terminal" evidence="2">
    <location>
        <begin position="5"/>
        <end position="127"/>
    </location>
</feature>
<dbReference type="SUPFAM" id="SSF50475">
    <property type="entry name" value="FMN-binding split barrel"/>
    <property type="match status" value="1"/>
</dbReference>
<organism evidence="3 4">
    <name type="scientific">Natronomonas salsuginis</name>
    <dbReference type="NCBI Taxonomy" id="2217661"/>
    <lineage>
        <taxon>Archaea</taxon>
        <taxon>Methanobacteriati</taxon>
        <taxon>Methanobacteriota</taxon>
        <taxon>Stenosarchaea group</taxon>
        <taxon>Halobacteria</taxon>
        <taxon>Halobacteriales</taxon>
        <taxon>Natronomonadaceae</taxon>
        <taxon>Natronomonas</taxon>
    </lineage>
</organism>
<sequence length="150" mass="17098">MPTIPEDFHDLFEKRTFAHVATLLPDGRPHNSAVWVDYDAEIDRLLINSERGRRKVRNVEHDPRVSVSMIDPDAPYRRMTVVGTVDGVVEEGARGHIDELSRRYSGHDYPHPVDTARVIIEIRPDQGVAQEYVGDRSDSELRSVSFSYEA</sequence>
<comment type="caution">
    <text evidence="3">The sequence shown here is derived from an EMBL/GenBank/DDBJ whole genome shotgun (WGS) entry which is preliminary data.</text>
</comment>
<dbReference type="InterPro" id="IPR019920">
    <property type="entry name" value="F420-binding_dom_put"/>
</dbReference>
<evidence type="ECO:0000259" key="2">
    <source>
        <dbReference type="Pfam" id="PF01243"/>
    </source>
</evidence>
<dbReference type="RefSeq" id="WP_137275880.1">
    <property type="nucleotide sequence ID" value="NZ_QKNX01000002.1"/>
</dbReference>
<name>A0A4U5JDP4_9EURY</name>
<dbReference type="OrthoDB" id="10511at2157"/>
<evidence type="ECO:0000313" key="3">
    <source>
        <dbReference type="EMBL" id="TKR25978.1"/>
    </source>
</evidence>
<gene>
    <name evidence="3" type="ORF">DM868_05650</name>
</gene>
<dbReference type="Proteomes" id="UP000308037">
    <property type="component" value="Unassembled WGS sequence"/>
</dbReference>
<keyword evidence="1" id="KW-0560">Oxidoreductase</keyword>
<reference evidence="3 4" key="1">
    <citation type="submission" date="2019-04" db="EMBL/GenBank/DDBJ databases">
        <title>Natronomonas sp. F20-122 a newhaloarchaeon isolated from a saline saltern of Isla Bacuta, Huelva, Spain.</title>
        <authorList>
            <person name="Duran-Viseras A."/>
            <person name="Sanchez-Porro C."/>
            <person name="Ventosa A."/>
        </authorList>
    </citation>
    <scope>NUCLEOTIDE SEQUENCE [LARGE SCALE GENOMIC DNA]</scope>
    <source>
        <strain evidence="3 4">F20-122</strain>
    </source>
</reference>
<dbReference type="InterPro" id="IPR052019">
    <property type="entry name" value="F420H2_bilvrd_red/Heme_oxyg"/>
</dbReference>
<evidence type="ECO:0000313" key="4">
    <source>
        <dbReference type="Proteomes" id="UP000308037"/>
    </source>
</evidence>
<dbReference type="InterPro" id="IPR011576">
    <property type="entry name" value="Pyridox_Oxase_N"/>
</dbReference>
<dbReference type="EMBL" id="QKNX01000002">
    <property type="protein sequence ID" value="TKR25978.1"/>
    <property type="molecule type" value="Genomic_DNA"/>
</dbReference>
<dbReference type="GO" id="GO:0016627">
    <property type="term" value="F:oxidoreductase activity, acting on the CH-CH group of donors"/>
    <property type="evidence" value="ECO:0007669"/>
    <property type="project" value="TreeGrafter"/>
</dbReference>
<proteinExistence type="predicted"/>
<dbReference type="Gene3D" id="2.30.110.10">
    <property type="entry name" value="Electron Transport, Fmn-binding Protein, Chain A"/>
    <property type="match status" value="1"/>
</dbReference>
<evidence type="ECO:0000256" key="1">
    <source>
        <dbReference type="ARBA" id="ARBA00023002"/>
    </source>
</evidence>
<dbReference type="PANTHER" id="PTHR35176">
    <property type="entry name" value="HEME OXYGENASE HI_0854-RELATED"/>
    <property type="match status" value="1"/>
</dbReference>
<keyword evidence="4" id="KW-1185">Reference proteome</keyword>
<dbReference type="Pfam" id="PF01243">
    <property type="entry name" value="PNPOx_N"/>
    <property type="match status" value="1"/>
</dbReference>
<dbReference type="InterPro" id="IPR012349">
    <property type="entry name" value="Split_barrel_FMN-bd"/>
</dbReference>
<protein>
    <submittedName>
        <fullName evidence="3">TIGR03618 family F420-dependent PPOX class oxidoreductase</fullName>
    </submittedName>
</protein>
<dbReference type="PANTHER" id="PTHR35176:SF6">
    <property type="entry name" value="HEME OXYGENASE HI_0854-RELATED"/>
    <property type="match status" value="1"/>
</dbReference>